<dbReference type="Proteomes" id="UP000294937">
    <property type="component" value="Unassembled WGS sequence"/>
</dbReference>
<gene>
    <name evidence="2" type="ORF">EDD58_101173</name>
</gene>
<keyword evidence="1" id="KW-1133">Transmembrane helix</keyword>
<dbReference type="OrthoDB" id="2958608at2"/>
<accession>A0A4R3LA00</accession>
<evidence type="ECO:0000313" key="3">
    <source>
        <dbReference type="Proteomes" id="UP000294937"/>
    </source>
</evidence>
<keyword evidence="3" id="KW-1185">Reference proteome</keyword>
<name>A0A4R3LA00_9BACL</name>
<evidence type="ECO:0000313" key="2">
    <source>
        <dbReference type="EMBL" id="TCS96539.1"/>
    </source>
</evidence>
<organism evidence="2 3">
    <name type="scientific">Hazenella coriacea</name>
    <dbReference type="NCBI Taxonomy" id="1179467"/>
    <lineage>
        <taxon>Bacteria</taxon>
        <taxon>Bacillati</taxon>
        <taxon>Bacillota</taxon>
        <taxon>Bacilli</taxon>
        <taxon>Bacillales</taxon>
        <taxon>Thermoactinomycetaceae</taxon>
        <taxon>Hazenella</taxon>
    </lineage>
</organism>
<evidence type="ECO:0000256" key="1">
    <source>
        <dbReference type="SAM" id="Phobius"/>
    </source>
</evidence>
<keyword evidence="1" id="KW-0472">Membrane</keyword>
<proteinExistence type="predicted"/>
<keyword evidence="1" id="KW-0812">Transmembrane</keyword>
<dbReference type="RefSeq" id="WP_131922944.1">
    <property type="nucleotide sequence ID" value="NZ_SMAG01000001.1"/>
</dbReference>
<protein>
    <submittedName>
        <fullName evidence="2">Uncharacterized protein</fullName>
    </submittedName>
</protein>
<reference evidence="2 3" key="1">
    <citation type="submission" date="2019-03" db="EMBL/GenBank/DDBJ databases">
        <title>Genomic Encyclopedia of Type Strains, Phase IV (KMG-IV): sequencing the most valuable type-strain genomes for metagenomic binning, comparative biology and taxonomic classification.</title>
        <authorList>
            <person name="Goeker M."/>
        </authorList>
    </citation>
    <scope>NUCLEOTIDE SEQUENCE [LARGE SCALE GENOMIC DNA]</scope>
    <source>
        <strain evidence="2 3">DSM 45707</strain>
    </source>
</reference>
<comment type="caution">
    <text evidence="2">The sequence shown here is derived from an EMBL/GenBank/DDBJ whole genome shotgun (WGS) entry which is preliminary data.</text>
</comment>
<dbReference type="EMBL" id="SMAG01000001">
    <property type="protein sequence ID" value="TCS96539.1"/>
    <property type="molecule type" value="Genomic_DNA"/>
</dbReference>
<dbReference type="AlphaFoldDB" id="A0A4R3LA00"/>
<feature type="transmembrane region" description="Helical" evidence="1">
    <location>
        <begin position="24"/>
        <end position="44"/>
    </location>
</feature>
<sequence length="85" mass="9942">MFKNEAHNVTPYLKTNIHQISSMMVANLFIVETLFNSPGVVWIYENFYGDFLLINVLWIFVIIYGFNVLSLRLLIVACERVFAHE</sequence>
<feature type="transmembrane region" description="Helical" evidence="1">
    <location>
        <begin position="56"/>
        <end position="75"/>
    </location>
</feature>